<sequence>MEIWSRTASWLSCFLHRWTKTDAEHSDEHVDIGTGSEPSRQVSEEGSKPEELTKCSSEPNFEESGSDAAVVPVRMGPLEQTQREADMDEFAIMHKSALAVLPKGASALKLGQFLTNDWHIDADITALMFGVKNLINYNSIIYAAEVTRIIEHMLQVVAGEKLSQEHLYVQTSNNSTSETSIKSIEDNCDLENGSSRDRSMKQKEERVLELKRRKIQEEFIEGKRRILKILLELHAFEKPLVFSHVQTEYEKRYGVSLNTKEQSRLFQNKSALKNLTNAFHEEVEVTQTNPLTVKLISPHITLPYEPREEDRQYAVGVTDVEVSSSFQQSARDTRFAMAEWYAEKSATSTELSVSSTTTKYAKVNPEEEDSKMSDPKRKREKNCIRRDDGFEPASRKLTSVARGYVDAKWSGEAEEKQVAKKPMFGLVSGAGERSLVEEKEVVATPKHQPDDHYHGPYGMRRTGFGMEPDSAMWATASGSTGDKLSGLNKQPGVHNNSNGKKAVNDNSFLLGDAQNYPEDSIMEGSTLRITLPTSPPFRPEIMPFIKPFVTPDSPSSHVNSHNEDGSSHKVGITNHFQRGGFEDPNNLHVKNDQFPGADAKKGASPLWPRCPSAFHQDFQQLYQKPLHSIPPSGLNVQSPFEFGRCFKKSPPMEGVAQKCLKKTSGTQTNSDWLQNVLEQLGVITVPARNSAVHLSHSPLGKISGPNAGLKKLAYVVETIIERHAPRPVLLSELPKLVERVYGKFIDPVEDRKYRITWLQLVSDYIGDRVEICDVLGNKVTGLFRKWSQYVTNPQKRWKIQRWTPQPLSFPASPFPLSTSLFHQWSALLANCSATQQPSSFLCCAFVEC</sequence>
<evidence type="ECO:0000256" key="1">
    <source>
        <dbReference type="SAM" id="MobiDB-lite"/>
    </source>
</evidence>
<dbReference type="Pfam" id="PF24360">
    <property type="entry name" value="DUF7516"/>
    <property type="match status" value="1"/>
</dbReference>
<evidence type="ECO:0000259" key="3">
    <source>
        <dbReference type="Pfam" id="PF24361"/>
    </source>
</evidence>
<dbReference type="AlphaFoldDB" id="A0A0B2UN80"/>
<dbReference type="Pfam" id="PF24361">
    <property type="entry name" value="DUF7517"/>
    <property type="match status" value="1"/>
</dbReference>
<dbReference type="InterPro" id="IPR055938">
    <property type="entry name" value="DUF7516"/>
</dbReference>
<reference evidence="4 5" key="1">
    <citation type="submission" date="2014-11" db="EMBL/GenBank/DDBJ databases">
        <title>Genetic blueprint of the zoonotic pathogen Toxocara canis.</title>
        <authorList>
            <person name="Zhu X.-Q."/>
            <person name="Korhonen P.K."/>
            <person name="Cai H."/>
            <person name="Young N.D."/>
            <person name="Nejsum P."/>
            <person name="von Samson-Himmelstjerna G."/>
            <person name="Boag P.R."/>
            <person name="Tan P."/>
            <person name="Li Q."/>
            <person name="Min J."/>
            <person name="Yang Y."/>
            <person name="Wang X."/>
            <person name="Fang X."/>
            <person name="Hall R.S."/>
            <person name="Hofmann A."/>
            <person name="Sternberg P.W."/>
            <person name="Jex A.R."/>
            <person name="Gasser R.B."/>
        </authorList>
    </citation>
    <scope>NUCLEOTIDE SEQUENCE [LARGE SCALE GENOMIC DNA]</scope>
    <source>
        <strain evidence="4">PN_DK_2014</strain>
    </source>
</reference>
<evidence type="ECO:0000313" key="5">
    <source>
        <dbReference type="Proteomes" id="UP000031036"/>
    </source>
</evidence>
<organism evidence="4 5">
    <name type="scientific">Toxocara canis</name>
    <name type="common">Canine roundworm</name>
    <dbReference type="NCBI Taxonomy" id="6265"/>
    <lineage>
        <taxon>Eukaryota</taxon>
        <taxon>Metazoa</taxon>
        <taxon>Ecdysozoa</taxon>
        <taxon>Nematoda</taxon>
        <taxon>Chromadorea</taxon>
        <taxon>Rhabditida</taxon>
        <taxon>Spirurina</taxon>
        <taxon>Ascaridomorpha</taxon>
        <taxon>Ascaridoidea</taxon>
        <taxon>Toxocaridae</taxon>
        <taxon>Toxocara</taxon>
    </lineage>
</organism>
<dbReference type="Proteomes" id="UP000031036">
    <property type="component" value="Unassembled WGS sequence"/>
</dbReference>
<feature type="domain" description="DUF7516" evidence="2">
    <location>
        <begin position="220"/>
        <end position="300"/>
    </location>
</feature>
<comment type="caution">
    <text evidence="4">The sequence shown here is derived from an EMBL/GenBank/DDBJ whole genome shotgun (WGS) entry which is preliminary data.</text>
</comment>
<gene>
    <name evidence="4" type="ORF">Tcan_12840</name>
</gene>
<name>A0A0B2UN80_TOXCA</name>
<feature type="domain" description="DUF7517" evidence="3">
    <location>
        <begin position="659"/>
        <end position="774"/>
    </location>
</feature>
<feature type="region of interest" description="Disordered" evidence="1">
    <location>
        <begin position="25"/>
        <end position="68"/>
    </location>
</feature>
<dbReference type="OrthoDB" id="5871534at2759"/>
<keyword evidence="5" id="KW-1185">Reference proteome</keyword>
<feature type="compositionally biased region" description="Basic and acidic residues" evidence="1">
    <location>
        <begin position="42"/>
        <end position="53"/>
    </location>
</feature>
<dbReference type="InterPro" id="IPR055939">
    <property type="entry name" value="DUF7517"/>
</dbReference>
<accession>A0A0B2UN80</accession>
<proteinExistence type="predicted"/>
<evidence type="ECO:0000313" key="4">
    <source>
        <dbReference type="EMBL" id="KHN72471.1"/>
    </source>
</evidence>
<feature type="region of interest" description="Disordered" evidence="1">
    <location>
        <begin position="353"/>
        <end position="390"/>
    </location>
</feature>
<dbReference type="EMBL" id="JPKZ01003252">
    <property type="protein sequence ID" value="KHN72471.1"/>
    <property type="molecule type" value="Genomic_DNA"/>
</dbReference>
<evidence type="ECO:0000259" key="2">
    <source>
        <dbReference type="Pfam" id="PF24360"/>
    </source>
</evidence>
<feature type="compositionally biased region" description="Basic and acidic residues" evidence="1">
    <location>
        <begin position="370"/>
        <end position="389"/>
    </location>
</feature>
<protein>
    <submittedName>
        <fullName evidence="4">Uncharacterized protein</fullName>
    </submittedName>
</protein>